<dbReference type="AlphaFoldDB" id="A0AAQ3XA78"/>
<reference evidence="1 2" key="1">
    <citation type="submission" date="2024-02" db="EMBL/GenBank/DDBJ databases">
        <title>High-quality chromosome-scale genome assembly of Pensacola bahiagrass (Paspalum notatum Flugge var. saurae).</title>
        <authorList>
            <person name="Vega J.M."/>
            <person name="Podio M."/>
            <person name="Orjuela J."/>
            <person name="Siena L.A."/>
            <person name="Pessino S.C."/>
            <person name="Combes M.C."/>
            <person name="Mariac C."/>
            <person name="Albertini E."/>
            <person name="Pupilli F."/>
            <person name="Ortiz J.P.A."/>
            <person name="Leblanc O."/>
        </authorList>
    </citation>
    <scope>NUCLEOTIDE SEQUENCE [LARGE SCALE GENOMIC DNA]</scope>
    <source>
        <strain evidence="1">R1</strain>
        <tissue evidence="1">Leaf</tissue>
    </source>
</reference>
<dbReference type="EMBL" id="CP144752">
    <property type="protein sequence ID" value="WVZ90236.1"/>
    <property type="molecule type" value="Genomic_DNA"/>
</dbReference>
<protein>
    <recommendedName>
        <fullName evidence="3">Reverse transcriptase domain-containing protein</fullName>
    </recommendedName>
</protein>
<proteinExistence type="predicted"/>
<keyword evidence="2" id="KW-1185">Reference proteome</keyword>
<evidence type="ECO:0008006" key="3">
    <source>
        <dbReference type="Google" id="ProtNLM"/>
    </source>
</evidence>
<evidence type="ECO:0000313" key="2">
    <source>
        <dbReference type="Proteomes" id="UP001341281"/>
    </source>
</evidence>
<sequence>MRGKHPTDNPKMDGQFLVDGGLLILHYADDTILILFTDHDLDKACNLKLLLFAFEHALVLKINFHESELYCFGTALDNLELYIKFFGCKARNFLINLVGLPLRRDLVVGKGNISQSEVPSFVHDIFVFHTQGSTQEVGLLHSRLFGKGTKTKYKLAKWTILCQRKDKEIQIHNNKGSSEFFFSEHILPESRRQLFGPNLDAWNALLSHIQGLALP</sequence>
<organism evidence="1 2">
    <name type="scientific">Paspalum notatum var. saurae</name>
    <dbReference type="NCBI Taxonomy" id="547442"/>
    <lineage>
        <taxon>Eukaryota</taxon>
        <taxon>Viridiplantae</taxon>
        <taxon>Streptophyta</taxon>
        <taxon>Embryophyta</taxon>
        <taxon>Tracheophyta</taxon>
        <taxon>Spermatophyta</taxon>
        <taxon>Magnoliopsida</taxon>
        <taxon>Liliopsida</taxon>
        <taxon>Poales</taxon>
        <taxon>Poaceae</taxon>
        <taxon>PACMAD clade</taxon>
        <taxon>Panicoideae</taxon>
        <taxon>Andropogonodae</taxon>
        <taxon>Paspaleae</taxon>
        <taxon>Paspalinae</taxon>
        <taxon>Paspalum</taxon>
    </lineage>
</organism>
<name>A0AAQ3XA78_PASNO</name>
<accession>A0AAQ3XA78</accession>
<gene>
    <name evidence="1" type="ORF">U9M48_036552</name>
</gene>
<dbReference type="Proteomes" id="UP001341281">
    <property type="component" value="Chromosome 08"/>
</dbReference>
<evidence type="ECO:0000313" key="1">
    <source>
        <dbReference type="EMBL" id="WVZ90236.1"/>
    </source>
</evidence>